<dbReference type="EMBL" id="BARV01044830">
    <property type="protein sequence ID" value="GAI63653.1"/>
    <property type="molecule type" value="Genomic_DNA"/>
</dbReference>
<sequence>DIAGIALSGLYGGSGIPVDKDMEPIRPCLIWMDRRATDEVQWVKKNVDKDKIFEITGNYVDSYYGFTKMMWIK</sequence>
<feature type="domain" description="Carbohydrate kinase FGGY N-terminal" evidence="3">
    <location>
        <begin position="1"/>
        <end position="73"/>
    </location>
</feature>
<keyword evidence="1" id="KW-0808">Transferase</keyword>
<comment type="caution">
    <text evidence="4">The sequence shown here is derived from an EMBL/GenBank/DDBJ whole genome shotgun (WGS) entry which is preliminary data.</text>
</comment>
<feature type="non-terminal residue" evidence="4">
    <location>
        <position position="1"/>
    </location>
</feature>
<organism evidence="4">
    <name type="scientific">marine sediment metagenome</name>
    <dbReference type="NCBI Taxonomy" id="412755"/>
    <lineage>
        <taxon>unclassified sequences</taxon>
        <taxon>metagenomes</taxon>
        <taxon>ecological metagenomes</taxon>
    </lineage>
</organism>
<evidence type="ECO:0000256" key="1">
    <source>
        <dbReference type="ARBA" id="ARBA00022679"/>
    </source>
</evidence>
<dbReference type="PANTHER" id="PTHR43095">
    <property type="entry name" value="SUGAR KINASE"/>
    <property type="match status" value="1"/>
</dbReference>
<feature type="non-terminal residue" evidence="4">
    <location>
        <position position="73"/>
    </location>
</feature>
<dbReference type="InterPro" id="IPR043129">
    <property type="entry name" value="ATPase_NBD"/>
</dbReference>
<evidence type="ECO:0000259" key="3">
    <source>
        <dbReference type="Pfam" id="PF00370"/>
    </source>
</evidence>
<dbReference type="GO" id="GO:0016301">
    <property type="term" value="F:kinase activity"/>
    <property type="evidence" value="ECO:0007669"/>
    <property type="project" value="UniProtKB-KW"/>
</dbReference>
<dbReference type="PANTHER" id="PTHR43095:SF5">
    <property type="entry name" value="XYLULOSE KINASE"/>
    <property type="match status" value="1"/>
</dbReference>
<gene>
    <name evidence="4" type="ORF">S06H3_66079</name>
</gene>
<dbReference type="Gene3D" id="3.30.420.40">
    <property type="match status" value="1"/>
</dbReference>
<proteinExistence type="predicted"/>
<dbReference type="InterPro" id="IPR050406">
    <property type="entry name" value="FGGY_Carb_Kinase"/>
</dbReference>
<evidence type="ECO:0000313" key="4">
    <source>
        <dbReference type="EMBL" id="GAI63653.1"/>
    </source>
</evidence>
<dbReference type="Pfam" id="PF00370">
    <property type="entry name" value="FGGY_N"/>
    <property type="match status" value="1"/>
</dbReference>
<dbReference type="AlphaFoldDB" id="X1Q5Z3"/>
<reference evidence="4" key="1">
    <citation type="journal article" date="2014" name="Front. Microbiol.">
        <title>High frequency of phylogenetically diverse reductive dehalogenase-homologous genes in deep subseafloor sedimentary metagenomes.</title>
        <authorList>
            <person name="Kawai M."/>
            <person name="Futagami T."/>
            <person name="Toyoda A."/>
            <person name="Takaki Y."/>
            <person name="Nishi S."/>
            <person name="Hori S."/>
            <person name="Arai W."/>
            <person name="Tsubouchi T."/>
            <person name="Morono Y."/>
            <person name="Uchiyama I."/>
            <person name="Ito T."/>
            <person name="Fujiyama A."/>
            <person name="Inagaki F."/>
            <person name="Takami H."/>
        </authorList>
    </citation>
    <scope>NUCLEOTIDE SEQUENCE</scope>
    <source>
        <strain evidence="4">Expedition CK06-06</strain>
    </source>
</reference>
<dbReference type="SUPFAM" id="SSF53067">
    <property type="entry name" value="Actin-like ATPase domain"/>
    <property type="match status" value="1"/>
</dbReference>
<dbReference type="InterPro" id="IPR018484">
    <property type="entry name" value="FGGY_N"/>
</dbReference>
<protein>
    <recommendedName>
        <fullName evidence="3">Carbohydrate kinase FGGY N-terminal domain-containing protein</fullName>
    </recommendedName>
</protein>
<keyword evidence="2" id="KW-0418">Kinase</keyword>
<accession>X1Q5Z3</accession>
<dbReference type="GO" id="GO:0005975">
    <property type="term" value="P:carbohydrate metabolic process"/>
    <property type="evidence" value="ECO:0007669"/>
    <property type="project" value="InterPro"/>
</dbReference>
<evidence type="ECO:0000256" key="2">
    <source>
        <dbReference type="ARBA" id="ARBA00022777"/>
    </source>
</evidence>
<name>X1Q5Z3_9ZZZZ</name>